<keyword evidence="1" id="KW-0479">Metal-binding</keyword>
<organism evidence="8 10">
    <name type="scientific">Didymodactylos carnosus</name>
    <dbReference type="NCBI Taxonomy" id="1234261"/>
    <lineage>
        <taxon>Eukaryota</taxon>
        <taxon>Metazoa</taxon>
        <taxon>Spiralia</taxon>
        <taxon>Gnathifera</taxon>
        <taxon>Rotifera</taxon>
        <taxon>Eurotatoria</taxon>
        <taxon>Bdelloidea</taxon>
        <taxon>Philodinida</taxon>
        <taxon>Philodinidae</taxon>
        <taxon>Didymodactylos</taxon>
    </lineage>
</organism>
<evidence type="ECO:0000313" key="9">
    <source>
        <dbReference type="EMBL" id="CAF3914446.1"/>
    </source>
</evidence>
<dbReference type="SMART" id="SM00064">
    <property type="entry name" value="FYVE"/>
    <property type="match status" value="1"/>
</dbReference>
<dbReference type="Gene3D" id="1.10.287.110">
    <property type="entry name" value="DnaJ domain"/>
    <property type="match status" value="1"/>
</dbReference>
<dbReference type="GO" id="GO:0005737">
    <property type="term" value="C:cytoplasm"/>
    <property type="evidence" value="ECO:0007669"/>
    <property type="project" value="TreeGrafter"/>
</dbReference>
<dbReference type="PANTHER" id="PTHR43948">
    <property type="entry name" value="DNAJ HOMOLOG SUBFAMILY B"/>
    <property type="match status" value="1"/>
</dbReference>
<accession>A0A814STS7</accession>
<gene>
    <name evidence="8" type="ORF">GPM918_LOCUS21175</name>
    <name evidence="9" type="ORF">SRO942_LOCUS21172</name>
</gene>
<evidence type="ECO:0000256" key="4">
    <source>
        <dbReference type="PROSITE-ProRule" id="PRU00091"/>
    </source>
</evidence>
<evidence type="ECO:0000259" key="7">
    <source>
        <dbReference type="PROSITE" id="PS50178"/>
    </source>
</evidence>
<evidence type="ECO:0000256" key="2">
    <source>
        <dbReference type="ARBA" id="ARBA00022771"/>
    </source>
</evidence>
<dbReference type="OrthoDB" id="1507364at2759"/>
<feature type="compositionally biased region" description="Acidic residues" evidence="5">
    <location>
        <begin position="72"/>
        <end position="81"/>
    </location>
</feature>
<keyword evidence="2 4" id="KW-0863">Zinc-finger</keyword>
<dbReference type="PANTHER" id="PTHR43948:SF10">
    <property type="entry name" value="MRJ, ISOFORM E"/>
    <property type="match status" value="1"/>
</dbReference>
<dbReference type="CDD" id="cd06257">
    <property type="entry name" value="DnaJ"/>
    <property type="match status" value="1"/>
</dbReference>
<dbReference type="InterPro" id="IPR001623">
    <property type="entry name" value="DnaJ_domain"/>
</dbReference>
<evidence type="ECO:0008006" key="11">
    <source>
        <dbReference type="Google" id="ProtNLM"/>
    </source>
</evidence>
<dbReference type="Proteomes" id="UP000663829">
    <property type="component" value="Unassembled WGS sequence"/>
</dbReference>
<feature type="compositionally biased region" description="Polar residues" evidence="5">
    <location>
        <begin position="60"/>
        <end position="71"/>
    </location>
</feature>
<feature type="compositionally biased region" description="Polar residues" evidence="5">
    <location>
        <begin position="1811"/>
        <end position="1820"/>
    </location>
</feature>
<dbReference type="InterPro" id="IPR011011">
    <property type="entry name" value="Znf_FYVE_PHD"/>
</dbReference>
<dbReference type="InterPro" id="IPR013083">
    <property type="entry name" value="Znf_RING/FYVE/PHD"/>
</dbReference>
<evidence type="ECO:0000313" key="10">
    <source>
        <dbReference type="Proteomes" id="UP000663829"/>
    </source>
</evidence>
<dbReference type="GO" id="GO:0044183">
    <property type="term" value="F:protein folding chaperone"/>
    <property type="evidence" value="ECO:0007669"/>
    <property type="project" value="TreeGrafter"/>
</dbReference>
<feature type="region of interest" description="Disordered" evidence="5">
    <location>
        <begin position="59"/>
        <end position="81"/>
    </location>
</feature>
<feature type="domain" description="J" evidence="6">
    <location>
        <begin position="6"/>
        <end position="71"/>
    </location>
</feature>
<evidence type="ECO:0000256" key="1">
    <source>
        <dbReference type="ARBA" id="ARBA00022723"/>
    </source>
</evidence>
<evidence type="ECO:0000256" key="3">
    <source>
        <dbReference type="ARBA" id="ARBA00022833"/>
    </source>
</evidence>
<dbReference type="InterPro" id="IPR017455">
    <property type="entry name" value="Znf_FYVE-rel"/>
</dbReference>
<sequence length="2014" mass="235636">MNKDENHYQILGVDPNASLAKIREAYRKQALQHHPDKNSNDPKATEMFKSIQKAYKMLSDPSTRNEYNSNTDFDDDEGSDDDDVLFNNDNIERLHMGKKWSEDFAEKINIWTREYEHMSIQNNFKNEIKNVLNETVEQFSEYFNPDGQINTYTECETCKKSCLNLDDHNDAVVHPYTNLFKLSHSPAASTILDEKVEAVVKPTIFNWQPVRFTSLWTNLWSNPEWQNKKKTIEKLTESIQILKSTKVNDDASFVYIDVNRTNYKKIETCINQLTKKDRCNYFDDTQIPKQIIKILNETCQMQDRETSINRRPTGRRVLIINNNTLSPADRQLLDNHININDFYYTVQTPSDPLPDSDQTNCNECGKKFYLFRQRYHCQMCGTMQCDNCQLRQNIPHLGYVEPVRICRICVKQKLAVLNETMFACLQRIINANINAHFPVYLALLQYYKTQNLSTYYRQIAERFFALNNYSLALQCYVYAELKCHEWLDMIALACKNQNYSLARTFVDIVTKMYSKDKIFWSKTFDEYLSMIPSGENDTFHYATMSLLIYDATKFNNTSLLSKCIFYDRQNNYEMCLLFLLYMKSQHYTSIDWIHMGKEFMRSENIRLAVFCFQSANVSMENWIRQFDQLCSQNEEYSIVSSMLPLMNKMEVRDSFRNVQIRNPVIYYLRKILLSPNESLHDWLNYAVLLMKRNEDSLNIIWCLIFIQAQFNVDWNALTNDSIIQDQREKVLLCVKMQQLINSKNDTITMLALFNNNVFKKDQSLLMELIHMSSIDWKMAGDFYFNENRYENAINCYLQRNTDEMNSYILSQALKCVDIDFTALYIIIVYRQTKSNSKFLGHIIDNLSQSLQLSNEVKKELFIATIRIYEHVFFDTVPMFKFHLFILSELIKDEKLTVDYISLMNGGLHFINRYENLTSDSVGSLVEMTKKFMTKMNIIVYDQIKAATYLTIQEFAKIINEDRNLQVLKIILNDCLGRQKIEELTSVRYRSMLYMIQAQICRLENNIPQSLVKLHEALRCCPTDDVTNAVICMLRDIYFHETIVQHLISDIRKMKIHFEHTGFITPLISLTDLPEMSVQSTGLRKTPRLNMIRKYERAIIRRMKNELLNAALSYIDLSMAVGDPTCIASNFLMASLYFYKLLQQTRDSSKAYAYRNVINNITVQVYLLSRRYLPPHMQIYMFKISFTLITRATEIFQTHIHATKKNPNNYHPHMLITRQIRTVLSELLKNMVNLVQVAPLHKLSLSRSYDLIYVEVVGQELFAKFLMAAIAKPNENLLSLHVYEYYLFEGVWRGWMQEKTFDEARFNCMQSLLSTKNWNMIDVQKQLQWSLLTRTHDGWLPERTFPLRLSKEKFARVHGISFYIETGEIKFLFQDAGSSMEGLFDAQDVLEVMRKGLVYGIFTLDQPNIEYPSHPFQEMRYGPSKLSDTHYLSTLLHADYLLKMLSTGTEVCSEPPFEMRQTVDGFLKRLPEWLKQELKPIDERKDSVIIDSVHRFWIEAGEITYEHTFDENNGVITYYLSDVPMCVKKQLMKYDEEGNLIDNTSKPDEDQTPEAEFARAFTKHYEEIGSYFPELLRLKELLKLGVLLIFIRSTFENIQKHMNNLDIEVTPINNFLQGIRNQLTYPCVTDNEINRLYNRILNENNIQSSAISYNETNELKNKIRTQLSEADETNLNKVTDVICESCHCSSDRYPVKQYVLNWLMHNNKTNLVNCIVNSLKTFKREKYSKILETIIYLGVNLDEQTKFSLDNSSTDCSWVPAVFCSKEKSHMKVYGGVNLQPNLKEGNVKNKNSDQIKQYDPQKVMNSADKPASSQIQSNGSSGKGAGQRRIVTTADNNDDGGSNRKQGWRKRDEGEKPYHHRTFGDQNEIPQIKENEYAACRTERQAFNMAKDQFGVARNAQPIFQTKVEETFKGKRTGYKLPLYGYFDMQGEQLYTHEGKTCRKIVLIRRDREHDYKDENPNGNQTAHSNAGEIFIPIGKCSSSKEMKAYVDALIQNSKLPKTFLKKHYFTQTP</sequence>
<feature type="region of interest" description="Disordered" evidence="5">
    <location>
        <begin position="1778"/>
        <end position="1869"/>
    </location>
</feature>
<evidence type="ECO:0000256" key="5">
    <source>
        <dbReference type="SAM" id="MobiDB-lite"/>
    </source>
</evidence>
<evidence type="ECO:0000259" key="6">
    <source>
        <dbReference type="PROSITE" id="PS50076"/>
    </source>
</evidence>
<dbReference type="GO" id="GO:0051082">
    <property type="term" value="F:unfolded protein binding"/>
    <property type="evidence" value="ECO:0007669"/>
    <property type="project" value="TreeGrafter"/>
</dbReference>
<dbReference type="PROSITE" id="PS50178">
    <property type="entry name" value="ZF_FYVE"/>
    <property type="match status" value="1"/>
</dbReference>
<dbReference type="GO" id="GO:0008270">
    <property type="term" value="F:zinc ion binding"/>
    <property type="evidence" value="ECO:0007669"/>
    <property type="project" value="UniProtKB-KW"/>
</dbReference>
<dbReference type="PRINTS" id="PR00625">
    <property type="entry name" value="JDOMAIN"/>
</dbReference>
<keyword evidence="3" id="KW-0862">Zinc</keyword>
<dbReference type="Pfam" id="PF01363">
    <property type="entry name" value="FYVE"/>
    <property type="match status" value="1"/>
</dbReference>
<dbReference type="PROSITE" id="PS50076">
    <property type="entry name" value="DNAJ_2"/>
    <property type="match status" value="1"/>
</dbReference>
<dbReference type="SUPFAM" id="SSF46565">
    <property type="entry name" value="Chaperone J-domain"/>
    <property type="match status" value="1"/>
</dbReference>
<dbReference type="SMART" id="SM00271">
    <property type="entry name" value="DnaJ"/>
    <property type="match status" value="1"/>
</dbReference>
<evidence type="ECO:0000313" key="8">
    <source>
        <dbReference type="EMBL" id="CAF1150891.1"/>
    </source>
</evidence>
<dbReference type="Pfam" id="PF00226">
    <property type="entry name" value="DnaJ"/>
    <property type="match status" value="1"/>
</dbReference>
<keyword evidence="10" id="KW-1185">Reference proteome</keyword>
<reference evidence="8" key="1">
    <citation type="submission" date="2021-02" db="EMBL/GenBank/DDBJ databases">
        <authorList>
            <person name="Nowell W R."/>
        </authorList>
    </citation>
    <scope>NUCLEOTIDE SEQUENCE</scope>
</reference>
<dbReference type="EMBL" id="CAJOBC010006891">
    <property type="protein sequence ID" value="CAF3914446.1"/>
    <property type="molecule type" value="Genomic_DNA"/>
</dbReference>
<dbReference type="InterPro" id="IPR036869">
    <property type="entry name" value="J_dom_sf"/>
</dbReference>
<dbReference type="InterPro" id="IPR000306">
    <property type="entry name" value="Znf_FYVE"/>
</dbReference>
<dbReference type="EMBL" id="CAJNOQ010006891">
    <property type="protein sequence ID" value="CAF1150891.1"/>
    <property type="molecule type" value="Genomic_DNA"/>
</dbReference>
<feature type="compositionally biased region" description="Polar residues" evidence="5">
    <location>
        <begin position="1833"/>
        <end position="1845"/>
    </location>
</feature>
<feature type="domain" description="FYVE-type" evidence="7">
    <location>
        <begin position="355"/>
        <end position="414"/>
    </location>
</feature>
<dbReference type="SUPFAM" id="SSF57903">
    <property type="entry name" value="FYVE/PHD zinc finger"/>
    <property type="match status" value="1"/>
</dbReference>
<dbReference type="Proteomes" id="UP000681722">
    <property type="component" value="Unassembled WGS sequence"/>
</dbReference>
<comment type="caution">
    <text evidence="8">The sequence shown here is derived from an EMBL/GenBank/DDBJ whole genome shotgun (WGS) entry which is preliminary data.</text>
</comment>
<proteinExistence type="predicted"/>
<dbReference type="GO" id="GO:0051087">
    <property type="term" value="F:protein-folding chaperone binding"/>
    <property type="evidence" value="ECO:0007669"/>
    <property type="project" value="TreeGrafter"/>
</dbReference>
<name>A0A814STS7_9BILA</name>
<protein>
    <recommendedName>
        <fullName evidence="11">J domain-containing protein</fullName>
    </recommendedName>
</protein>
<dbReference type="Gene3D" id="3.30.40.10">
    <property type="entry name" value="Zinc/RING finger domain, C3HC4 (zinc finger)"/>
    <property type="match status" value="1"/>
</dbReference>